<name>A0A2P5FL37_TREOI</name>
<dbReference type="EMBL" id="JXTC01000024">
    <property type="protein sequence ID" value="PON98510.1"/>
    <property type="molecule type" value="Genomic_DNA"/>
</dbReference>
<dbReference type="AlphaFoldDB" id="A0A2P5FL37"/>
<proteinExistence type="predicted"/>
<dbReference type="InParanoid" id="A0A2P5FL37"/>
<comment type="caution">
    <text evidence="1">The sequence shown here is derived from an EMBL/GenBank/DDBJ whole genome shotgun (WGS) entry which is preliminary data.</text>
</comment>
<reference evidence="2" key="1">
    <citation type="submission" date="2016-06" db="EMBL/GenBank/DDBJ databases">
        <title>Parallel loss of symbiosis genes in relatives of nitrogen-fixing non-legume Parasponia.</title>
        <authorList>
            <person name="Van Velzen R."/>
            <person name="Holmer R."/>
            <person name="Bu F."/>
            <person name="Rutten L."/>
            <person name="Van Zeijl A."/>
            <person name="Liu W."/>
            <person name="Santuari L."/>
            <person name="Cao Q."/>
            <person name="Sharma T."/>
            <person name="Shen D."/>
            <person name="Roswanjaya Y."/>
            <person name="Wardhani T."/>
            <person name="Kalhor M.S."/>
            <person name="Jansen J."/>
            <person name="Van den Hoogen J."/>
            <person name="Gungor B."/>
            <person name="Hartog M."/>
            <person name="Hontelez J."/>
            <person name="Verver J."/>
            <person name="Yang W.-C."/>
            <person name="Schijlen E."/>
            <person name="Repin R."/>
            <person name="Schilthuizen M."/>
            <person name="Schranz E."/>
            <person name="Heidstra R."/>
            <person name="Miyata K."/>
            <person name="Fedorova E."/>
            <person name="Kohlen W."/>
            <person name="Bisseling T."/>
            <person name="Smit S."/>
            <person name="Geurts R."/>
        </authorList>
    </citation>
    <scope>NUCLEOTIDE SEQUENCE [LARGE SCALE GENOMIC DNA]</scope>
    <source>
        <strain evidence="2">cv. RG33-2</strain>
    </source>
</reference>
<organism evidence="1 2">
    <name type="scientific">Trema orientale</name>
    <name type="common">Charcoal tree</name>
    <name type="synonym">Celtis orientalis</name>
    <dbReference type="NCBI Taxonomy" id="63057"/>
    <lineage>
        <taxon>Eukaryota</taxon>
        <taxon>Viridiplantae</taxon>
        <taxon>Streptophyta</taxon>
        <taxon>Embryophyta</taxon>
        <taxon>Tracheophyta</taxon>
        <taxon>Spermatophyta</taxon>
        <taxon>Magnoliopsida</taxon>
        <taxon>eudicotyledons</taxon>
        <taxon>Gunneridae</taxon>
        <taxon>Pentapetalae</taxon>
        <taxon>rosids</taxon>
        <taxon>fabids</taxon>
        <taxon>Rosales</taxon>
        <taxon>Cannabaceae</taxon>
        <taxon>Trema</taxon>
    </lineage>
</organism>
<keyword evidence="2" id="KW-1185">Reference proteome</keyword>
<dbReference type="Proteomes" id="UP000237000">
    <property type="component" value="Unassembled WGS sequence"/>
</dbReference>
<gene>
    <name evidence="1" type="ORF">TorRG33x02_057440</name>
</gene>
<accession>A0A2P5FL37</accession>
<sequence length="114" mass="12890">MKKESPSPYNELLSAWMVKEKWVVKSVTLPVLASQSCTGFLYVARPVLLAREPIAWFLVSCRNPFMNASPSKSKSSGFVGKEVNSKETELPFVSSNQKKVMLMRREMDEKDVCV</sequence>
<evidence type="ECO:0000313" key="2">
    <source>
        <dbReference type="Proteomes" id="UP000237000"/>
    </source>
</evidence>
<evidence type="ECO:0000313" key="1">
    <source>
        <dbReference type="EMBL" id="PON98510.1"/>
    </source>
</evidence>
<protein>
    <submittedName>
        <fullName evidence="1">Uncharacterized protein</fullName>
    </submittedName>
</protein>